<dbReference type="Gene3D" id="3.40.50.720">
    <property type="entry name" value="NAD(P)-binding Rossmann-like Domain"/>
    <property type="match status" value="1"/>
</dbReference>
<dbReference type="PANTHER" id="PTHR15020">
    <property type="entry name" value="FLAVIN REDUCTASE-RELATED"/>
    <property type="match status" value="1"/>
</dbReference>
<sequence length="214" mass="22737">MRVIVVGASGRVGKATIEQLTKRGHTVVACARHFDQVKTSGQVEAEGFDMTGDLNAMTATFLQAQAQAVVFTAGSRGADVIHVDALGAIKTMEAAQGAGIKRYVLLGALYAADLERWDEPGVKKVIDQLPDYYPAKYFADDHLMHSGLDYTIVEPGALVETAGRGSVATDPEQAGPIAIEDVAEMLAASLDEPASVGRVYRIIHGDTPIEQALQ</sequence>
<reference evidence="2 3" key="1">
    <citation type="journal article" date="2023" name="Microbiol. Spectr.">
        <title>Symbiosis of Carpenter Bees with Uncharacterized Lactic Acid Bacteria Showing NAD Auxotrophy.</title>
        <authorList>
            <person name="Kawasaki S."/>
            <person name="Ozawa K."/>
            <person name="Mori T."/>
            <person name="Yamamoto A."/>
            <person name="Ito M."/>
            <person name="Ohkuma M."/>
            <person name="Sakamoto M."/>
            <person name="Matsutani M."/>
        </authorList>
    </citation>
    <scope>NUCLEOTIDE SEQUENCE [LARGE SCALE GENOMIC DNA]</scope>
    <source>
        <strain evidence="2 3">KimH</strain>
    </source>
</reference>
<evidence type="ECO:0000313" key="2">
    <source>
        <dbReference type="EMBL" id="BDR53918.1"/>
    </source>
</evidence>
<dbReference type="PANTHER" id="PTHR15020:SF50">
    <property type="entry name" value="UPF0659 PROTEIN YMR090W"/>
    <property type="match status" value="1"/>
</dbReference>
<keyword evidence="3" id="KW-1185">Reference proteome</keyword>
<dbReference type="InterPro" id="IPR016040">
    <property type="entry name" value="NAD(P)-bd_dom"/>
</dbReference>
<accession>A0ABM8BAH3</accession>
<protein>
    <submittedName>
        <fullName evidence="2">Oxidoreductase</fullName>
    </submittedName>
</protein>
<dbReference type="EMBL" id="AP026800">
    <property type="protein sequence ID" value="BDR53918.1"/>
    <property type="molecule type" value="Genomic_DNA"/>
</dbReference>
<organism evidence="2 3">
    <name type="scientific">Bombiscardovia apis</name>
    <dbReference type="NCBI Taxonomy" id="2932182"/>
    <lineage>
        <taxon>Bacteria</taxon>
        <taxon>Bacillati</taxon>
        <taxon>Actinomycetota</taxon>
        <taxon>Actinomycetes</taxon>
        <taxon>Bifidobacteriales</taxon>
        <taxon>Bifidobacteriaceae</taxon>
        <taxon>Bombiscardovia</taxon>
    </lineage>
</organism>
<feature type="domain" description="NAD(P)-binding" evidence="1">
    <location>
        <begin position="7"/>
        <end position="193"/>
    </location>
</feature>
<dbReference type="Proteomes" id="UP001321748">
    <property type="component" value="Chromosome"/>
</dbReference>
<dbReference type="RefSeq" id="WP_317642953.1">
    <property type="nucleotide sequence ID" value="NZ_AP026800.1"/>
</dbReference>
<dbReference type="SUPFAM" id="SSF51735">
    <property type="entry name" value="NAD(P)-binding Rossmann-fold domains"/>
    <property type="match status" value="1"/>
</dbReference>
<gene>
    <name evidence="2" type="ORF">KIMH_00290</name>
</gene>
<evidence type="ECO:0000259" key="1">
    <source>
        <dbReference type="Pfam" id="PF13460"/>
    </source>
</evidence>
<dbReference type="InterPro" id="IPR036291">
    <property type="entry name" value="NAD(P)-bd_dom_sf"/>
</dbReference>
<name>A0ABM8BAH3_9BIFI</name>
<proteinExistence type="predicted"/>
<evidence type="ECO:0000313" key="3">
    <source>
        <dbReference type="Proteomes" id="UP001321748"/>
    </source>
</evidence>
<dbReference type="Pfam" id="PF13460">
    <property type="entry name" value="NAD_binding_10"/>
    <property type="match status" value="1"/>
</dbReference>